<organism evidence="17 18">
    <name type="scientific">Leersia perrieri</name>
    <dbReference type="NCBI Taxonomy" id="77586"/>
    <lineage>
        <taxon>Eukaryota</taxon>
        <taxon>Viridiplantae</taxon>
        <taxon>Streptophyta</taxon>
        <taxon>Embryophyta</taxon>
        <taxon>Tracheophyta</taxon>
        <taxon>Spermatophyta</taxon>
        <taxon>Magnoliopsida</taxon>
        <taxon>Liliopsida</taxon>
        <taxon>Poales</taxon>
        <taxon>Poaceae</taxon>
        <taxon>BOP clade</taxon>
        <taxon>Oryzoideae</taxon>
        <taxon>Oryzeae</taxon>
        <taxon>Oryzinae</taxon>
        <taxon>Leersia</taxon>
    </lineage>
</organism>
<keyword evidence="9 14" id="KW-1133">Transmembrane helix</keyword>
<feature type="signal peptide" evidence="15">
    <location>
        <begin position="1"/>
        <end position="29"/>
    </location>
</feature>
<dbReference type="FunFam" id="1.10.510.10:FF:000590">
    <property type="entry name" value="PR5-like receptor kinase"/>
    <property type="match status" value="1"/>
</dbReference>
<name>A0A0D9UVZ9_9ORYZ</name>
<dbReference type="GO" id="GO:0005524">
    <property type="term" value="F:ATP binding"/>
    <property type="evidence" value="ECO:0007669"/>
    <property type="project" value="UniProtKB-UniRule"/>
</dbReference>
<dbReference type="PROSITE" id="PS00107">
    <property type="entry name" value="PROTEIN_KINASE_ATP"/>
    <property type="match status" value="1"/>
</dbReference>
<evidence type="ECO:0000256" key="8">
    <source>
        <dbReference type="ARBA" id="ARBA00022840"/>
    </source>
</evidence>
<dbReference type="Pfam" id="PF13947">
    <property type="entry name" value="GUB_WAK_bind"/>
    <property type="match status" value="1"/>
</dbReference>
<dbReference type="STRING" id="77586.A0A0D9UVZ9"/>
<evidence type="ECO:0000256" key="11">
    <source>
        <dbReference type="ARBA" id="ARBA00023180"/>
    </source>
</evidence>
<reference evidence="18" key="2">
    <citation type="submission" date="2013-12" db="EMBL/GenBank/DDBJ databases">
        <authorList>
            <person name="Yu Y."/>
            <person name="Lee S."/>
            <person name="de Baynast K."/>
            <person name="Wissotski M."/>
            <person name="Liu L."/>
            <person name="Talag J."/>
            <person name="Goicoechea J."/>
            <person name="Angelova A."/>
            <person name="Jetty R."/>
            <person name="Kudrna D."/>
            <person name="Golser W."/>
            <person name="Rivera L."/>
            <person name="Zhang J."/>
            <person name="Wing R."/>
        </authorList>
    </citation>
    <scope>NUCLEOTIDE SEQUENCE</scope>
</reference>
<evidence type="ECO:0000313" key="17">
    <source>
        <dbReference type="EnsemblPlants" id="LPERR01G00790.1"/>
    </source>
</evidence>
<evidence type="ECO:0000256" key="9">
    <source>
        <dbReference type="ARBA" id="ARBA00022989"/>
    </source>
</evidence>
<feature type="binding site" evidence="12">
    <location>
        <position position="392"/>
    </location>
    <ligand>
        <name>ATP</name>
        <dbReference type="ChEBI" id="CHEBI:30616"/>
    </ligand>
</feature>
<dbReference type="EnsemblPlants" id="LPERR01G00790.1">
    <property type="protein sequence ID" value="LPERR01G00790.1"/>
    <property type="gene ID" value="LPERR01G00790"/>
</dbReference>
<keyword evidence="18" id="KW-1185">Reference proteome</keyword>
<dbReference type="FunFam" id="3.30.200.20:FF:000178">
    <property type="entry name" value="serine/threonine-protein kinase PBS1-like"/>
    <property type="match status" value="1"/>
</dbReference>
<keyword evidence="8 12" id="KW-0067">ATP-binding</keyword>
<feature type="transmembrane region" description="Helical" evidence="14">
    <location>
        <begin position="288"/>
        <end position="311"/>
    </location>
</feature>
<dbReference type="AlphaFoldDB" id="A0A0D9UVZ9"/>
<dbReference type="Gene3D" id="1.10.510.10">
    <property type="entry name" value="Transferase(Phosphotransferase) domain 1"/>
    <property type="match status" value="1"/>
</dbReference>
<accession>A0A0D9UVZ9</accession>
<keyword evidence="3" id="KW-0808">Transferase</keyword>
<keyword evidence="6 12" id="KW-0547">Nucleotide-binding</keyword>
<dbReference type="InterPro" id="IPR017441">
    <property type="entry name" value="Protein_kinase_ATP_BS"/>
</dbReference>
<evidence type="ECO:0000256" key="15">
    <source>
        <dbReference type="SAM" id="SignalP"/>
    </source>
</evidence>
<dbReference type="Gene3D" id="3.30.200.20">
    <property type="entry name" value="Phosphorylase Kinase, domain 1"/>
    <property type="match status" value="1"/>
</dbReference>
<reference evidence="17 18" key="1">
    <citation type="submission" date="2012-08" db="EMBL/GenBank/DDBJ databases">
        <title>Oryza genome evolution.</title>
        <authorList>
            <person name="Wing R.A."/>
        </authorList>
    </citation>
    <scope>NUCLEOTIDE SEQUENCE</scope>
</reference>
<feature type="chain" id="PRO_5002346785" description="Protein kinase domain-containing protein" evidence="15">
    <location>
        <begin position="30"/>
        <end position="671"/>
    </location>
</feature>
<evidence type="ECO:0000256" key="3">
    <source>
        <dbReference type="ARBA" id="ARBA00022679"/>
    </source>
</evidence>
<evidence type="ECO:0000256" key="6">
    <source>
        <dbReference type="ARBA" id="ARBA00022741"/>
    </source>
</evidence>
<evidence type="ECO:0000259" key="16">
    <source>
        <dbReference type="PROSITE" id="PS50011"/>
    </source>
</evidence>
<keyword evidence="10 14" id="KW-0472">Membrane</keyword>
<dbReference type="InterPro" id="IPR011009">
    <property type="entry name" value="Kinase-like_dom_sf"/>
</dbReference>
<evidence type="ECO:0000256" key="13">
    <source>
        <dbReference type="SAM" id="MobiDB-lite"/>
    </source>
</evidence>
<protein>
    <recommendedName>
        <fullName evidence="16">Protein kinase domain-containing protein</fullName>
    </recommendedName>
</protein>
<evidence type="ECO:0000256" key="14">
    <source>
        <dbReference type="SAM" id="Phobius"/>
    </source>
</evidence>
<feature type="region of interest" description="Disordered" evidence="13">
    <location>
        <begin position="648"/>
        <end position="671"/>
    </location>
</feature>
<keyword evidence="7" id="KW-0418">Kinase</keyword>
<evidence type="ECO:0000256" key="5">
    <source>
        <dbReference type="ARBA" id="ARBA00022729"/>
    </source>
</evidence>
<comment type="subcellular location">
    <subcellularLocation>
        <location evidence="1">Membrane</location>
        <topology evidence="1">Single-pass type I membrane protein</topology>
    </subcellularLocation>
</comment>
<evidence type="ECO:0000256" key="10">
    <source>
        <dbReference type="ARBA" id="ARBA00023136"/>
    </source>
</evidence>
<keyword evidence="11" id="KW-0325">Glycoprotein</keyword>
<proteinExistence type="predicted"/>
<dbReference type="eggNOG" id="KOG1187">
    <property type="taxonomic scope" value="Eukaryota"/>
</dbReference>
<evidence type="ECO:0000256" key="12">
    <source>
        <dbReference type="PROSITE-ProRule" id="PRU10141"/>
    </source>
</evidence>
<dbReference type="PROSITE" id="PS00108">
    <property type="entry name" value="PROTEIN_KINASE_ST"/>
    <property type="match status" value="1"/>
</dbReference>
<dbReference type="GO" id="GO:0016020">
    <property type="term" value="C:membrane"/>
    <property type="evidence" value="ECO:0007669"/>
    <property type="project" value="UniProtKB-SubCell"/>
</dbReference>
<feature type="domain" description="Protein kinase" evidence="16">
    <location>
        <begin position="364"/>
        <end position="646"/>
    </location>
</feature>
<evidence type="ECO:0000256" key="7">
    <source>
        <dbReference type="ARBA" id="ARBA00022777"/>
    </source>
</evidence>
<dbReference type="InterPro" id="IPR000719">
    <property type="entry name" value="Prot_kinase_dom"/>
</dbReference>
<evidence type="ECO:0000256" key="2">
    <source>
        <dbReference type="ARBA" id="ARBA00022527"/>
    </source>
</evidence>
<evidence type="ECO:0000256" key="1">
    <source>
        <dbReference type="ARBA" id="ARBA00004479"/>
    </source>
</evidence>
<reference evidence="17" key="3">
    <citation type="submission" date="2015-04" db="UniProtKB">
        <authorList>
            <consortium name="EnsemblPlants"/>
        </authorList>
    </citation>
    <scope>IDENTIFICATION</scope>
</reference>
<keyword evidence="5 15" id="KW-0732">Signal</keyword>
<evidence type="ECO:0000256" key="4">
    <source>
        <dbReference type="ARBA" id="ARBA00022692"/>
    </source>
</evidence>
<dbReference type="Pfam" id="PF00069">
    <property type="entry name" value="Pkinase"/>
    <property type="match status" value="1"/>
</dbReference>
<dbReference type="Gramene" id="LPERR01G00790.1">
    <property type="protein sequence ID" value="LPERR01G00790.1"/>
    <property type="gene ID" value="LPERR01G00790"/>
</dbReference>
<dbReference type="InterPro" id="IPR008271">
    <property type="entry name" value="Ser/Thr_kinase_AS"/>
</dbReference>
<dbReference type="HOGENOM" id="CLU_000288_115_1_1"/>
<dbReference type="InterPro" id="IPR025287">
    <property type="entry name" value="WAK_GUB"/>
</dbReference>
<dbReference type="InterPro" id="IPR045874">
    <property type="entry name" value="LRK10/LRL21-25-like"/>
</dbReference>
<sequence>MTNSGAVLLCVQALALFSTLSVLLTSTKAADSQKEAICPPSSCAHLQDIRYPFRLRGDPPGCGVQAYELICTDGKPTIYINTGIYFVTNISYSESIFWVVDASLDNSSCPIPRRNQYPYMYGLQLAKDNRSYADITLLYPDAVTWAAFVICSRMIKNNDIYRPVACRSTNNSFVYVLTNFLSYKIGNVEPSCGYLALIPLGSWKMRPPDNASYEDVVKFMRNGFALRFPDEYEPWTYSFIISTCLDNSVSYFREQMSSSIIRNQTSAVVGIDLHFLRCINDYSYRSKLFWAAVVVVSIISTLKIIIVLAILSRFICAPLALLTFISYKYWKTKISIDAVEKFLQMQLALGPVRYAYTDITAITSHFREKLGEGGYGSVYKGVLPGDIHVAIKMLGKSTCNGEEFISEVSTIGSIHHVNVVRLVGFCAEDMRRALVYEYMPHGSLDKYIFSPDKSFSWDKLDEIALGIARGINYLHQGCDMQILHFDIKPHNILLDCNFTPKIADFGLAKLYPRDNSFVPVSAARGTIGYIAPEMISRSFGHISSKSDVYSFGMLLLEMAGGRRNLDQHAARRSQMYYPAWVHNHLSRQEVGEICDGIDFHEVERKLCIVGLWCIQMTPDERPTMNEVIEMLESGIDGVQIPPEPFFCEDEAEDSETEDSRRLSPELSTISE</sequence>
<dbReference type="SUPFAM" id="SSF56112">
    <property type="entry name" value="Protein kinase-like (PK-like)"/>
    <property type="match status" value="1"/>
</dbReference>
<dbReference type="PROSITE" id="PS50011">
    <property type="entry name" value="PROTEIN_KINASE_DOM"/>
    <property type="match status" value="1"/>
</dbReference>
<dbReference type="GO" id="GO:0030247">
    <property type="term" value="F:polysaccharide binding"/>
    <property type="evidence" value="ECO:0007669"/>
    <property type="project" value="InterPro"/>
</dbReference>
<keyword evidence="2" id="KW-0723">Serine/threonine-protein kinase</keyword>
<dbReference type="PANTHER" id="PTHR27009">
    <property type="entry name" value="RUST RESISTANCE KINASE LR10-RELATED"/>
    <property type="match status" value="1"/>
</dbReference>
<keyword evidence="4 14" id="KW-0812">Transmembrane</keyword>
<dbReference type="SMART" id="SM00220">
    <property type="entry name" value="S_TKc"/>
    <property type="match status" value="1"/>
</dbReference>
<evidence type="ECO:0000313" key="18">
    <source>
        <dbReference type="Proteomes" id="UP000032180"/>
    </source>
</evidence>
<dbReference type="Proteomes" id="UP000032180">
    <property type="component" value="Chromosome 1"/>
</dbReference>
<dbReference type="GO" id="GO:0004674">
    <property type="term" value="F:protein serine/threonine kinase activity"/>
    <property type="evidence" value="ECO:0007669"/>
    <property type="project" value="UniProtKB-KW"/>
</dbReference>